<dbReference type="EMBL" id="CABQ01000176">
    <property type="protein sequence ID" value="CBI08041.1"/>
    <property type="molecule type" value="Genomic_DNA"/>
</dbReference>
<accession>E6QLC1</accession>
<evidence type="ECO:0000313" key="1">
    <source>
        <dbReference type="EMBL" id="CBI08041.1"/>
    </source>
</evidence>
<sequence>MDHRRRPNPRRHSVEIIRMIKIIIFHKCNIMNNIVVFI</sequence>
<protein>
    <submittedName>
        <fullName evidence="1">Uncharacterized protein</fullName>
    </submittedName>
</protein>
<proteinExistence type="predicted"/>
<comment type="caution">
    <text evidence="1">The sequence shown here is derived from an EMBL/GenBank/DDBJ whole genome shotgun (WGS) entry which is preliminary data.</text>
</comment>
<name>E6QLC1_9ZZZZ</name>
<gene>
    <name evidence="1" type="ORF">CARN6_1465</name>
</gene>
<dbReference type="AlphaFoldDB" id="E6QLC1"/>
<reference evidence="1" key="1">
    <citation type="submission" date="2009-10" db="EMBL/GenBank/DDBJ databases">
        <title>Diversity of trophic interactions inside an arsenic-rich microbial ecosystem.</title>
        <authorList>
            <person name="Bertin P.N."/>
            <person name="Heinrich-Salmeron A."/>
            <person name="Pelletier E."/>
            <person name="Goulhen-Chollet F."/>
            <person name="Arsene-Ploetze F."/>
            <person name="Gallien S."/>
            <person name="Calteau A."/>
            <person name="Vallenet D."/>
            <person name="Casiot C."/>
            <person name="Chane-Woon-Ming B."/>
            <person name="Giloteaux L."/>
            <person name="Barakat M."/>
            <person name="Bonnefoy V."/>
            <person name="Bruneel O."/>
            <person name="Chandler M."/>
            <person name="Cleiss J."/>
            <person name="Duran R."/>
            <person name="Elbaz-Poulichet F."/>
            <person name="Fonknechten N."/>
            <person name="Lauga B."/>
            <person name="Mornico D."/>
            <person name="Ortet P."/>
            <person name="Schaeffer C."/>
            <person name="Siguier P."/>
            <person name="Alexander Thil Smith A."/>
            <person name="Van Dorsselaer A."/>
            <person name="Weissenbach J."/>
            <person name="Medigue C."/>
            <person name="Le Paslier D."/>
        </authorList>
    </citation>
    <scope>NUCLEOTIDE SEQUENCE</scope>
</reference>
<organism evidence="1">
    <name type="scientific">mine drainage metagenome</name>
    <dbReference type="NCBI Taxonomy" id="410659"/>
    <lineage>
        <taxon>unclassified sequences</taxon>
        <taxon>metagenomes</taxon>
        <taxon>ecological metagenomes</taxon>
    </lineage>
</organism>